<evidence type="ECO:0000256" key="5">
    <source>
        <dbReference type="RuleBase" id="RU003718"/>
    </source>
</evidence>
<sequence>MINYDFVPYLRGDARHILQRPTNIGPLPTKDSDVYDVTSFYHRLMASFGIIDIVYTPWGSNSFYLNNLRRYGIPEFDFSSFHQGSSFLFCETSDRLGFPTTEVTDFKGIGPHCPPPLPLPAEWEPFLNDPTSKGTIFVSLGSNTKWDHAPEYLKTAFWTALRNFTAYRIVFTYDADPPNDVPPHLKVSKWAPQRALLAHPTTKLFVSHSGLKSVNEALCAGVPLVLMPIFAEQKVNAEFMVAQGRATLINKWTLTAEALQNAIQSQLGPAWPQLKAKAARYAKIYVDRIARPSAVSAFYAERVAKTGGRGTTWPKAALNLYFLQVWGIDIFVGVIGLIVILSV</sequence>
<dbReference type="Pfam" id="PF00201">
    <property type="entry name" value="UDPGT"/>
    <property type="match status" value="1"/>
</dbReference>
<dbReference type="CDD" id="cd03784">
    <property type="entry name" value="GT1_Gtf-like"/>
    <property type="match status" value="1"/>
</dbReference>
<dbReference type="FunFam" id="3.40.50.2000:FF:000021">
    <property type="entry name" value="UDP-glucuronosyltransferase"/>
    <property type="match status" value="1"/>
</dbReference>
<dbReference type="AlphaFoldDB" id="A0A7E4WDY5"/>
<keyword evidence="7" id="KW-1185">Reference proteome</keyword>
<dbReference type="InterPro" id="IPR002213">
    <property type="entry name" value="UDP_glucos_trans"/>
</dbReference>
<dbReference type="Gene3D" id="3.40.50.2000">
    <property type="entry name" value="Glycogen Phosphorylase B"/>
    <property type="match status" value="1"/>
</dbReference>
<evidence type="ECO:0000256" key="6">
    <source>
        <dbReference type="RuleBase" id="RU362059"/>
    </source>
</evidence>
<dbReference type="GO" id="GO:0015020">
    <property type="term" value="F:glucuronosyltransferase activity"/>
    <property type="evidence" value="ECO:0007669"/>
    <property type="project" value="UniProtKB-EC"/>
</dbReference>
<dbReference type="SUPFAM" id="SSF53756">
    <property type="entry name" value="UDP-Glycosyltransferase/glycogen phosphorylase"/>
    <property type="match status" value="1"/>
</dbReference>
<dbReference type="InterPro" id="IPR050271">
    <property type="entry name" value="UDP-glycosyltransferase"/>
</dbReference>
<feature type="transmembrane region" description="Helical" evidence="6">
    <location>
        <begin position="321"/>
        <end position="341"/>
    </location>
</feature>
<keyword evidence="6" id="KW-1133">Transmembrane helix</keyword>
<comment type="similarity">
    <text evidence="1 5">Belongs to the UDP-glycosyltransferase family.</text>
</comment>
<keyword evidence="2 5" id="KW-0328">Glycosyltransferase</keyword>
<keyword evidence="6" id="KW-0472">Membrane</keyword>
<keyword evidence="3 5" id="KW-0808">Transferase</keyword>
<dbReference type="PANTHER" id="PTHR48043:SF62">
    <property type="entry name" value="GLUCURONOSYLTRANSFERASE"/>
    <property type="match status" value="1"/>
</dbReference>
<comment type="subcellular location">
    <subcellularLocation>
        <location evidence="6">Membrane</location>
        <topology evidence="6">Single-pass membrane protein</topology>
    </subcellularLocation>
</comment>
<accession>A0A7E4WDY5</accession>
<dbReference type="WBParaSite" id="Pan_g9526.t1">
    <property type="protein sequence ID" value="Pan_g9526.t1"/>
    <property type="gene ID" value="Pan_g9526"/>
</dbReference>
<dbReference type="PROSITE" id="PS00375">
    <property type="entry name" value="UDPGT"/>
    <property type="match status" value="1"/>
</dbReference>
<evidence type="ECO:0000256" key="2">
    <source>
        <dbReference type="ARBA" id="ARBA00022676"/>
    </source>
</evidence>
<organism evidence="7 8">
    <name type="scientific">Panagrellus redivivus</name>
    <name type="common">Microworm</name>
    <dbReference type="NCBI Taxonomy" id="6233"/>
    <lineage>
        <taxon>Eukaryota</taxon>
        <taxon>Metazoa</taxon>
        <taxon>Ecdysozoa</taxon>
        <taxon>Nematoda</taxon>
        <taxon>Chromadorea</taxon>
        <taxon>Rhabditida</taxon>
        <taxon>Tylenchina</taxon>
        <taxon>Panagrolaimomorpha</taxon>
        <taxon>Panagrolaimoidea</taxon>
        <taxon>Panagrolaimidae</taxon>
        <taxon>Panagrellus</taxon>
    </lineage>
</organism>
<reference evidence="7" key="1">
    <citation type="journal article" date="2013" name="Genetics">
        <title>The draft genome and transcriptome of Panagrellus redivivus are shaped by the harsh demands of a free-living lifestyle.</title>
        <authorList>
            <person name="Srinivasan J."/>
            <person name="Dillman A.R."/>
            <person name="Macchietto M.G."/>
            <person name="Heikkinen L."/>
            <person name="Lakso M."/>
            <person name="Fracchia K.M."/>
            <person name="Antoshechkin I."/>
            <person name="Mortazavi A."/>
            <person name="Wong G."/>
            <person name="Sternberg P.W."/>
        </authorList>
    </citation>
    <scope>NUCLEOTIDE SEQUENCE [LARGE SCALE GENOMIC DNA]</scope>
    <source>
        <strain evidence="7">MT8872</strain>
    </source>
</reference>
<dbReference type="PANTHER" id="PTHR48043">
    <property type="entry name" value="EG:EG0003.4 PROTEIN-RELATED"/>
    <property type="match status" value="1"/>
</dbReference>
<evidence type="ECO:0000256" key="3">
    <source>
        <dbReference type="ARBA" id="ARBA00022679"/>
    </source>
</evidence>
<proteinExistence type="inferred from homology"/>
<dbReference type="GO" id="GO:0016020">
    <property type="term" value="C:membrane"/>
    <property type="evidence" value="ECO:0007669"/>
    <property type="project" value="UniProtKB-SubCell"/>
</dbReference>
<keyword evidence="6" id="KW-0812">Transmembrane</keyword>
<comment type="catalytic activity">
    <reaction evidence="4 6">
        <text>glucuronate acceptor + UDP-alpha-D-glucuronate = acceptor beta-D-glucuronoside + UDP + H(+)</text>
        <dbReference type="Rhea" id="RHEA:21032"/>
        <dbReference type="ChEBI" id="CHEBI:15378"/>
        <dbReference type="ChEBI" id="CHEBI:58052"/>
        <dbReference type="ChEBI" id="CHEBI:58223"/>
        <dbReference type="ChEBI" id="CHEBI:132367"/>
        <dbReference type="ChEBI" id="CHEBI:132368"/>
        <dbReference type="EC" id="2.4.1.17"/>
    </reaction>
</comment>
<dbReference type="Proteomes" id="UP000492821">
    <property type="component" value="Unassembled WGS sequence"/>
</dbReference>
<name>A0A7E4WDY5_PANRE</name>
<dbReference type="EC" id="2.4.1.17" evidence="6"/>
<evidence type="ECO:0000256" key="1">
    <source>
        <dbReference type="ARBA" id="ARBA00009995"/>
    </source>
</evidence>
<evidence type="ECO:0000313" key="7">
    <source>
        <dbReference type="Proteomes" id="UP000492821"/>
    </source>
</evidence>
<dbReference type="InterPro" id="IPR035595">
    <property type="entry name" value="UDP_glycos_trans_CS"/>
</dbReference>
<protein>
    <recommendedName>
        <fullName evidence="6">UDP-glucuronosyltransferase</fullName>
        <ecNumber evidence="6">2.4.1.17</ecNumber>
    </recommendedName>
</protein>
<evidence type="ECO:0000256" key="4">
    <source>
        <dbReference type="ARBA" id="ARBA00047475"/>
    </source>
</evidence>
<evidence type="ECO:0000313" key="8">
    <source>
        <dbReference type="WBParaSite" id="Pan_g9526.t1"/>
    </source>
</evidence>
<reference evidence="8" key="2">
    <citation type="submission" date="2020-10" db="UniProtKB">
        <authorList>
            <consortium name="WormBaseParasite"/>
        </authorList>
    </citation>
    <scope>IDENTIFICATION</scope>
</reference>